<dbReference type="Proteomes" id="UP000028926">
    <property type="component" value="Chromosome"/>
</dbReference>
<reference evidence="3 4" key="1">
    <citation type="submission" date="2014-07" db="EMBL/GenBank/DDBJ databases">
        <title>Comparative genomic insights into amoeba endosymbionts belonging to the families of Holosporaceae and Candidatus Midichloriaceae within Rickettsiales.</title>
        <authorList>
            <person name="Wang Z."/>
            <person name="Wu M."/>
        </authorList>
    </citation>
    <scope>NUCLEOTIDE SEQUENCE [LARGE SCALE GENOMIC DNA]</scope>
    <source>
        <strain evidence="3">PRA3</strain>
    </source>
</reference>
<keyword evidence="4" id="KW-1185">Reference proteome</keyword>
<sequence>MIQAVMLLALASSSGFASEESALISFEGSERGSDSLVGEFSISPKIKDDLVVSNSGESLTAHSGIVMTESGQGGADAADSDSGNEDFNNDIYDKKKNTKKRKTEGDELDPYQWWTQANAHQQVHFMSTFNPS</sequence>
<evidence type="ECO:0000256" key="2">
    <source>
        <dbReference type="SAM" id="SignalP"/>
    </source>
</evidence>
<dbReference type="OrthoDB" id="9922031at2"/>
<feature type="compositionally biased region" description="Acidic residues" evidence="1">
    <location>
        <begin position="78"/>
        <end position="88"/>
    </location>
</feature>
<dbReference type="AlphaFoldDB" id="A0A077AW53"/>
<protein>
    <submittedName>
        <fullName evidence="3">Uncharacterized protein</fullName>
    </submittedName>
</protein>
<evidence type="ECO:0000313" key="3">
    <source>
        <dbReference type="EMBL" id="AIK95878.1"/>
    </source>
</evidence>
<keyword evidence="2" id="KW-0732">Signal</keyword>
<name>A0A077AW53_9PROT</name>
<dbReference type="HOGENOM" id="CLU_1913265_0_0_5"/>
<dbReference type="EMBL" id="CP008941">
    <property type="protein sequence ID" value="AIK95878.1"/>
    <property type="molecule type" value="Genomic_DNA"/>
</dbReference>
<dbReference type="RefSeq" id="WP_038463490.1">
    <property type="nucleotide sequence ID" value="NZ_CP008941.1"/>
</dbReference>
<feature type="signal peptide" evidence="2">
    <location>
        <begin position="1"/>
        <end position="17"/>
    </location>
</feature>
<dbReference type="eggNOG" id="ENOG5031BJJ">
    <property type="taxonomic scope" value="Bacteria"/>
</dbReference>
<evidence type="ECO:0000313" key="4">
    <source>
        <dbReference type="Proteomes" id="UP000028926"/>
    </source>
</evidence>
<feature type="chain" id="PRO_5001717319" evidence="2">
    <location>
        <begin position="18"/>
        <end position="132"/>
    </location>
</feature>
<organism evidence="3 4">
    <name type="scientific">Candidatus Odyssella acanthamoebae</name>
    <dbReference type="NCBI Taxonomy" id="91604"/>
    <lineage>
        <taxon>Bacteria</taxon>
        <taxon>Pseudomonadati</taxon>
        <taxon>Pseudomonadota</taxon>
        <taxon>Alphaproteobacteria</taxon>
        <taxon>Holosporales</taxon>
        <taxon>Candidatus Paracaedibacteraceae</taxon>
        <taxon>Candidatus Odyssella</taxon>
    </lineage>
</organism>
<dbReference type="KEGG" id="paca:ID47_02700"/>
<proteinExistence type="predicted"/>
<accession>A0A077AW53</accession>
<evidence type="ECO:0000256" key="1">
    <source>
        <dbReference type="SAM" id="MobiDB-lite"/>
    </source>
</evidence>
<gene>
    <name evidence="3" type="ORF">ID47_02700</name>
</gene>
<feature type="region of interest" description="Disordered" evidence="1">
    <location>
        <begin position="68"/>
        <end position="106"/>
    </location>
</feature>
<dbReference type="STRING" id="91604.ID47_02700"/>